<keyword evidence="5" id="KW-1185">Reference proteome</keyword>
<dbReference type="CDD" id="cd11614">
    <property type="entry name" value="SAF_CpaB_FlgA_like"/>
    <property type="match status" value="1"/>
</dbReference>
<dbReference type="Pfam" id="PF08666">
    <property type="entry name" value="SAF"/>
    <property type="match status" value="1"/>
</dbReference>
<keyword evidence="2" id="KW-1133">Transmembrane helix</keyword>
<dbReference type="Proteomes" id="UP001597262">
    <property type="component" value="Unassembled WGS sequence"/>
</dbReference>
<evidence type="ECO:0000313" key="4">
    <source>
        <dbReference type="EMBL" id="MFD1175673.1"/>
    </source>
</evidence>
<organism evidence="4 5">
    <name type="scientific">Paenibacillus puldeungensis</name>
    <dbReference type="NCBI Taxonomy" id="696536"/>
    <lineage>
        <taxon>Bacteria</taxon>
        <taxon>Bacillati</taxon>
        <taxon>Bacillota</taxon>
        <taxon>Bacilli</taxon>
        <taxon>Bacillales</taxon>
        <taxon>Paenibacillaceae</taxon>
        <taxon>Paenibacillus</taxon>
    </lineage>
</organism>
<accession>A0ABW3RTP3</accession>
<evidence type="ECO:0000313" key="5">
    <source>
        <dbReference type="Proteomes" id="UP001597262"/>
    </source>
</evidence>
<gene>
    <name evidence="4" type="ORF">ACFQ3W_05065</name>
</gene>
<keyword evidence="2" id="KW-0472">Membrane</keyword>
<dbReference type="InterPro" id="IPR013974">
    <property type="entry name" value="SAF"/>
</dbReference>
<evidence type="ECO:0000256" key="2">
    <source>
        <dbReference type="SAM" id="Phobius"/>
    </source>
</evidence>
<evidence type="ECO:0000256" key="1">
    <source>
        <dbReference type="SAM" id="MobiDB-lite"/>
    </source>
</evidence>
<protein>
    <submittedName>
        <fullName evidence="4">SAF domain-containing protein</fullName>
    </submittedName>
</protein>
<feature type="domain" description="SAF" evidence="3">
    <location>
        <begin position="64"/>
        <end position="126"/>
    </location>
</feature>
<evidence type="ECO:0000259" key="3">
    <source>
        <dbReference type="SMART" id="SM00858"/>
    </source>
</evidence>
<feature type="transmembrane region" description="Helical" evidence="2">
    <location>
        <begin position="12"/>
        <end position="34"/>
    </location>
</feature>
<feature type="region of interest" description="Disordered" evidence="1">
    <location>
        <begin position="274"/>
        <end position="308"/>
    </location>
</feature>
<dbReference type="RefSeq" id="WP_379317288.1">
    <property type="nucleotide sequence ID" value="NZ_JBHTLM010000003.1"/>
</dbReference>
<reference evidence="5" key="1">
    <citation type="journal article" date="2019" name="Int. J. Syst. Evol. Microbiol.">
        <title>The Global Catalogue of Microorganisms (GCM) 10K type strain sequencing project: providing services to taxonomists for standard genome sequencing and annotation.</title>
        <authorList>
            <consortium name="The Broad Institute Genomics Platform"/>
            <consortium name="The Broad Institute Genome Sequencing Center for Infectious Disease"/>
            <person name="Wu L."/>
            <person name="Ma J."/>
        </authorList>
    </citation>
    <scope>NUCLEOTIDE SEQUENCE [LARGE SCALE GENOMIC DNA]</scope>
    <source>
        <strain evidence="5">CCUG 59189</strain>
    </source>
</reference>
<sequence length="308" mass="34468">MPRLRQKTKQLLFAGLAGVLVTGLIFMGFVIYYGKHQREMRLTQKQSYETQIAQLREAAVNKIVQGWVPAKDIPAGHRIGADELMEVELPADSVPDDVFKSKEDIAGKIAKISLRSSTLLTETLLYDEEPTPNDLRWREMSFVQLPSMLKKNHVVDIRIQFPTGQDYILLSKKKVEDLVSGTVTMTLNESEILSLSSAIVDAYLHKASIYALTYVEPYLQSKAIPTYPASDAVLQLIRKDPNIIKQAEIALNDAARKRLESDLLTMNPQQVAEFTSSHTAEVPVQPPLVKAPADQDSFEMSGQDEGRK</sequence>
<dbReference type="EMBL" id="JBHTLM010000003">
    <property type="protein sequence ID" value="MFD1175673.1"/>
    <property type="molecule type" value="Genomic_DNA"/>
</dbReference>
<dbReference type="SMART" id="SM00858">
    <property type="entry name" value="SAF"/>
    <property type="match status" value="1"/>
</dbReference>
<name>A0ABW3RTP3_9BACL</name>
<proteinExistence type="predicted"/>
<dbReference type="Gene3D" id="3.90.1210.10">
    <property type="entry name" value="Antifreeze-like/N-acetylneuraminic acid synthase C-terminal domain"/>
    <property type="match status" value="1"/>
</dbReference>
<keyword evidence="2" id="KW-0812">Transmembrane</keyword>
<comment type="caution">
    <text evidence="4">The sequence shown here is derived from an EMBL/GenBank/DDBJ whole genome shotgun (WGS) entry which is preliminary data.</text>
</comment>